<keyword evidence="1" id="KW-0677">Repeat</keyword>
<dbReference type="InterPro" id="IPR036770">
    <property type="entry name" value="Ankyrin_rpt-contain_sf"/>
</dbReference>
<dbReference type="InterPro" id="IPR056884">
    <property type="entry name" value="NPHP3-like_N"/>
</dbReference>
<dbReference type="Proteomes" id="UP000184330">
    <property type="component" value="Unassembled WGS sequence"/>
</dbReference>
<dbReference type="PANTHER" id="PTHR10039">
    <property type="entry name" value="AMELOGENIN"/>
    <property type="match status" value="1"/>
</dbReference>
<reference evidence="5 6" key="1">
    <citation type="submission" date="2016-03" db="EMBL/GenBank/DDBJ databases">
        <authorList>
            <person name="Ploux O."/>
        </authorList>
    </citation>
    <scope>NUCLEOTIDE SEQUENCE [LARGE SCALE GENOMIC DNA]</scope>
    <source>
        <strain evidence="5 6">UAMH 11012</strain>
    </source>
</reference>
<dbReference type="Pfam" id="PF22939">
    <property type="entry name" value="WHD_GPIID"/>
    <property type="match status" value="1"/>
</dbReference>
<dbReference type="OrthoDB" id="3548202at2759"/>
<evidence type="ECO:0000256" key="2">
    <source>
        <dbReference type="PROSITE-ProRule" id="PRU00023"/>
    </source>
</evidence>
<accession>A0A1L7XD51</accession>
<protein>
    <recommendedName>
        <fullName evidence="7">Fungal N-terminal domain-containing protein</fullName>
    </recommendedName>
</protein>
<dbReference type="InterPro" id="IPR054471">
    <property type="entry name" value="GPIID_WHD"/>
</dbReference>
<dbReference type="Gene3D" id="1.25.40.20">
    <property type="entry name" value="Ankyrin repeat-containing domain"/>
    <property type="match status" value="4"/>
</dbReference>
<dbReference type="InterPro" id="IPR027417">
    <property type="entry name" value="P-loop_NTPase"/>
</dbReference>
<keyword evidence="6" id="KW-1185">Reference proteome</keyword>
<feature type="domain" description="Nephrocystin 3-like N-terminal" evidence="4">
    <location>
        <begin position="198"/>
        <end position="361"/>
    </location>
</feature>
<name>A0A1L7XD51_9HELO</name>
<dbReference type="Pfam" id="PF24883">
    <property type="entry name" value="NPHP3_N"/>
    <property type="match status" value="1"/>
</dbReference>
<evidence type="ECO:0000256" key="1">
    <source>
        <dbReference type="ARBA" id="ARBA00022737"/>
    </source>
</evidence>
<feature type="domain" description="GPI inositol-deacylase winged helix" evidence="3">
    <location>
        <begin position="473"/>
        <end position="557"/>
    </location>
</feature>
<dbReference type="PROSITE" id="PS50088">
    <property type="entry name" value="ANK_REPEAT"/>
    <property type="match status" value="1"/>
</dbReference>
<evidence type="ECO:0000259" key="4">
    <source>
        <dbReference type="Pfam" id="PF24883"/>
    </source>
</evidence>
<dbReference type="SUPFAM" id="SSF48403">
    <property type="entry name" value="Ankyrin repeat"/>
    <property type="match status" value="3"/>
</dbReference>
<sequence>MELGTIIAITELSASITLSCVRYAREVYQHGTERARIQQEISALQNVVSQLHNVSSSVLQELQPALEHCQKDLATLEKQLDPSHHRLQKAKQKLLWPFKKEALEGALEMIERHKSTFSLALTLDVHDAIGKIRIYLESMKEQEDTNYSQLVERLKSVDKIVQRTQEQTEASEMDSVASWLKAVDYRSNFLKTSERCPGTGQWFKNDKWYRDWVQPVSAAGAGKTVLLSSILDEFLPGAQYKGFGVVEPEITVLYYYFDVTEPQKRQTRSLITALLRQCISLRPGLSVLLSELRQMHGDVTLAPMEELTAVLLRFLTEFRNTVLFLDAVDECRDLKNFFDTLGTLARADILEKRLRTMATSRDETNIAQNMAAIGIDEVALVGSKVDSDIAIYIKDRLEVDADGKFKTFSEGLKEDVFKELTKNCLGMFRMAQCQLDEIAHKQSERKVRTALASLPKTLYKTYQWILDDMEDSDKEWAKRILLWLAGSVRPITKGMLKEAIAIDLNSFEDDPPFNIDSIVGICRSLVIIQPTFPEIMGRSWANSPVISLAHATVKQFLDTPGALDFYLPSPWVQQTLAKACLTHATSPIFEKLQANWESDNSEPGLDYDLWDFLDYCITGFFEHLRTSGTEQDHLPFVLEKFRDPTSLGNYHANAEFVNKCRLQYPANERYPSYWFSHESEDGETHEYLGLDHKSSILSKAFLYELPSLGWSLLVEGIDVHSLDASLWSPVSCFAAAGAVGFLKEILRDKRGQGHGLKSESEPYPREVLREILQPLGFGIIVAIGSRNSPSTDYLMNELRRCLDVPGTIGGKTSLQGHLLSLILALSAAVGNESTARSLVRMVEGDNTFTPRDKEEIFQQALYCAAKHGQKACILLLLEYVPTPAVTIPLWRAESLLYAGADKLVRSVNIRWAELCQEQLTLEVLEDDKLSVSTPDRDDWDGNALLASVSAGKLEVAQILVEHGMDPFLDSSAHGSAFSMVTSRASSNEGTCNQYWEFLLWLLDDEQPSKPIKPRQDYLDDTLCGCANLDEAAFWLDKGANPDKALISAVKFPRPEILQLLLRKGADPNTKINGLETPLIALLKDIRGPSSMEILRLLLDYGADPRLIIKTTLRAPKFSHYRGDGGVGSPLLGLARNCSPWGETEDLKRVQGILEKLNAAHILEDINVYVGSDNFGTPLIAAAAMGGTQTVDFLLEHGARCDVEGHSNVDWSFPELAATLAEYPAIAKILLGREKYQSLSTKPESWAKCLILACSQKYHQSEWGDLIEILLEHGVDVNYHMDLTYERHNKTDPTDKLRQFGCALVAACASGQLGLVQKLLQKGADEYPEHAGNYGSCLAAACASGDESLVDFFIGRGHDVNQLIPGVQYWCPLLAAAADGWDDADVIVQRLLQNGANPDITYPAPNPKVSSSDIESLVIGRGESWPSAFFRQRMWEDTMISGPSFDEADFFCGSPFIAAATHHSKHVLELLVANGVDVNKEVTGTYPTAYIATQLIFKNRWKIQNWLLEHGGSQPSPLQILRLNPAAADCIPNSFLHSPPNLALPGSFWGNIISMIIPSLPSTIPYFLKSGADPHTIIPGSFYGSALLATASLAQPAALRTLLESGAQVNAIAEETTFGTPLIAACAGRVRFGSQFLTKYKEIDDDDDDDRDEDDWAQNQLDVIKELLFWKADPNLTYRCFSPLLVLVCSGSNRLTDCVNLLLDAGAEQDLVLPRYSSAGNGAESGLDSTWTARFVAAERGISGVLSWVSLGFAEALLAGNVNVGGRSGEAVLDFHVLGPILGR</sequence>
<dbReference type="STRING" id="576137.A0A1L7XD51"/>
<dbReference type="InterPro" id="IPR002110">
    <property type="entry name" value="Ankyrin_rpt"/>
</dbReference>
<dbReference type="SUPFAM" id="SSF52540">
    <property type="entry name" value="P-loop containing nucleoside triphosphate hydrolases"/>
    <property type="match status" value="1"/>
</dbReference>
<dbReference type="EMBL" id="FJOG01000022">
    <property type="protein sequence ID" value="CZR62969.1"/>
    <property type="molecule type" value="Genomic_DNA"/>
</dbReference>
<evidence type="ECO:0000313" key="5">
    <source>
        <dbReference type="EMBL" id="CZR62969.1"/>
    </source>
</evidence>
<dbReference type="SUPFAM" id="SSF140860">
    <property type="entry name" value="Pseudo ankyrin repeat-like"/>
    <property type="match status" value="1"/>
</dbReference>
<evidence type="ECO:0000259" key="3">
    <source>
        <dbReference type="Pfam" id="PF22939"/>
    </source>
</evidence>
<dbReference type="Gene3D" id="3.40.50.300">
    <property type="entry name" value="P-loop containing nucleotide triphosphate hydrolases"/>
    <property type="match status" value="1"/>
</dbReference>
<evidence type="ECO:0000313" key="6">
    <source>
        <dbReference type="Proteomes" id="UP000184330"/>
    </source>
</evidence>
<evidence type="ECO:0008006" key="7">
    <source>
        <dbReference type="Google" id="ProtNLM"/>
    </source>
</evidence>
<proteinExistence type="predicted"/>
<feature type="repeat" description="ANK" evidence="2">
    <location>
        <begin position="1173"/>
        <end position="1205"/>
    </location>
</feature>
<organism evidence="5 6">
    <name type="scientific">Phialocephala subalpina</name>
    <dbReference type="NCBI Taxonomy" id="576137"/>
    <lineage>
        <taxon>Eukaryota</taxon>
        <taxon>Fungi</taxon>
        <taxon>Dikarya</taxon>
        <taxon>Ascomycota</taxon>
        <taxon>Pezizomycotina</taxon>
        <taxon>Leotiomycetes</taxon>
        <taxon>Helotiales</taxon>
        <taxon>Mollisiaceae</taxon>
        <taxon>Phialocephala</taxon>
        <taxon>Phialocephala fortinii species complex</taxon>
    </lineage>
</organism>
<dbReference type="PANTHER" id="PTHR10039:SF16">
    <property type="entry name" value="GPI INOSITOL-DEACYLASE"/>
    <property type="match status" value="1"/>
</dbReference>
<keyword evidence="2" id="KW-0040">ANK repeat</keyword>
<dbReference type="SMART" id="SM00248">
    <property type="entry name" value="ANK"/>
    <property type="match status" value="11"/>
</dbReference>
<gene>
    <name evidence="5" type="ORF">PAC_12866</name>
</gene>